<feature type="compositionally biased region" description="Polar residues" evidence="3">
    <location>
        <begin position="816"/>
        <end position="830"/>
    </location>
</feature>
<feature type="compositionally biased region" description="Polar residues" evidence="3">
    <location>
        <begin position="718"/>
        <end position="739"/>
    </location>
</feature>
<dbReference type="InterPro" id="IPR001895">
    <property type="entry name" value="RASGEF_cat_dom"/>
</dbReference>
<feature type="domain" description="Ras-GEF" evidence="4">
    <location>
        <begin position="178"/>
        <end position="405"/>
    </location>
</feature>
<feature type="compositionally biased region" description="Polar residues" evidence="3">
    <location>
        <begin position="788"/>
        <end position="809"/>
    </location>
</feature>
<feature type="compositionally biased region" description="Gly residues" evidence="3">
    <location>
        <begin position="881"/>
        <end position="892"/>
    </location>
</feature>
<dbReference type="SMART" id="SM00147">
    <property type="entry name" value="RasGEF"/>
    <property type="match status" value="1"/>
</dbReference>
<dbReference type="InterPro" id="IPR008937">
    <property type="entry name" value="Ras-like_GEF"/>
</dbReference>
<name>A0AAD5X816_9FUNG</name>
<keyword evidence="1 2" id="KW-0344">Guanine-nucleotide releasing factor</keyword>
<feature type="compositionally biased region" description="Pro residues" evidence="3">
    <location>
        <begin position="863"/>
        <end position="872"/>
    </location>
</feature>
<dbReference type="PANTHER" id="PTHR23113:SF368">
    <property type="entry name" value="CELL DIVISION CONTROL PROTEIN 25"/>
    <property type="match status" value="1"/>
</dbReference>
<dbReference type="GO" id="GO:0007265">
    <property type="term" value="P:Ras protein signal transduction"/>
    <property type="evidence" value="ECO:0007669"/>
    <property type="project" value="TreeGrafter"/>
</dbReference>
<feature type="compositionally biased region" description="Polar residues" evidence="3">
    <location>
        <begin position="27"/>
        <end position="44"/>
    </location>
</feature>
<dbReference type="GO" id="GO:0005085">
    <property type="term" value="F:guanyl-nucleotide exchange factor activity"/>
    <property type="evidence" value="ECO:0007669"/>
    <property type="project" value="UniProtKB-KW"/>
</dbReference>
<dbReference type="EMBL" id="JADGJD010000039">
    <property type="protein sequence ID" value="KAJ3056264.1"/>
    <property type="molecule type" value="Genomic_DNA"/>
</dbReference>
<dbReference type="InterPro" id="IPR036964">
    <property type="entry name" value="RASGEF_cat_dom_sf"/>
</dbReference>
<evidence type="ECO:0000256" key="2">
    <source>
        <dbReference type="PROSITE-ProRule" id="PRU00168"/>
    </source>
</evidence>
<dbReference type="PANTHER" id="PTHR23113">
    <property type="entry name" value="GUANINE NUCLEOTIDE EXCHANGE FACTOR"/>
    <property type="match status" value="1"/>
</dbReference>
<keyword evidence="6" id="KW-1185">Reference proteome</keyword>
<evidence type="ECO:0000259" key="4">
    <source>
        <dbReference type="PROSITE" id="PS50009"/>
    </source>
</evidence>
<gene>
    <name evidence="5" type="ORF">HK097_007476</name>
</gene>
<evidence type="ECO:0000256" key="3">
    <source>
        <dbReference type="SAM" id="MobiDB-lite"/>
    </source>
</evidence>
<sequence length="892" mass="95779">MVRAIESYPTPTPPKPSVTTSTAPRPNASTSIAPRPNASTSTAPRPSVRTAEPRHSLHLSSIDLKHLDFEEKGSLGGFSTPRKTKIVERTQHFDIPESPLLRQYQYLSGSIPRASIAGSESILLGSHHTDASWLMGTSPETNHSLEVEEEIGAKQLAYRILHNIHIAAGPAASICAFRPLIVAYQLCRIEQELFCGFKPEDLLSHQPPKHPHPDVQRLTEFFNYLAIVVESSILGPEDPNARALAIRQWVKIAAQLLSLRNFQSLKAVLGALNTPPIVRLKKTWPFLPKKTATSYQNMSDLMTESSNFAAYREHLRSVILRPTIPYLGTFTHDLTFLTAAVKGEGRDPIDDHRIQDMLKQIRYFQEGPKYQFTHLYMALEQSGEGSSLPFQKPRHLGLSATAPPELQTLKELDTEEMADFVAHWILSRPMYTEKELDKLSLLREPRPSSVVQTSDSSPTGAQAVLPNRSGAVQQPETMDPLSSGKEYLISYNVPLHMDMEINPQNLVELAALSPGPTRKRASGGALMDALKASFTPKKTEKRKRQRSKGQGGQSDSDSTPTSRGSSQWSMGSGDSGGDTPPKRHSITEVIRDLISFGSEPGSPTGESVLDKGKGKQNGVQLGASDAEGRERDVEKAKSPWLKRKEWLRRSAPPASTTPESTVSANGVAPATVAALASKNGARNSIAAPHVPVKPPSINIVSPSTVGTPTPAPILPVTASPTSVSGRTTSPTHINSTQNQPRAPSPAVAALAAAFNSQAPPLRPSRSPSAVTSTPAHQTPPPSAVPLTPSRTGSPVHTGPSNTVFQNTNAPARPPSRTGTPTPFAQIQHQPAGNAPPPSHSGAPTPFTQMQQQPVGSTLQGKTKPPPALPPKPLSIQRQNVGGAGPGSAGVGK</sequence>
<evidence type="ECO:0000313" key="5">
    <source>
        <dbReference type="EMBL" id="KAJ3056264.1"/>
    </source>
</evidence>
<feature type="compositionally biased region" description="Basic and acidic residues" evidence="3">
    <location>
        <begin position="626"/>
        <end position="648"/>
    </location>
</feature>
<feature type="region of interest" description="Disordered" evidence="3">
    <location>
        <begin position="686"/>
        <end position="892"/>
    </location>
</feature>
<feature type="compositionally biased region" description="Polar residues" evidence="3">
    <location>
        <begin position="698"/>
        <end position="707"/>
    </location>
</feature>
<comment type="caution">
    <text evidence="5">The sequence shown here is derived from an EMBL/GenBank/DDBJ whole genome shotgun (WGS) entry which is preliminary data.</text>
</comment>
<feature type="region of interest" description="Disordered" evidence="3">
    <location>
        <begin position="531"/>
        <end position="583"/>
    </location>
</feature>
<accession>A0AAD5X816</accession>
<proteinExistence type="predicted"/>
<dbReference type="PROSITE" id="PS50009">
    <property type="entry name" value="RASGEF_CAT"/>
    <property type="match status" value="1"/>
</dbReference>
<feature type="region of interest" description="Disordered" evidence="3">
    <location>
        <begin position="595"/>
        <end position="665"/>
    </location>
</feature>
<protein>
    <recommendedName>
        <fullName evidence="4">Ras-GEF domain-containing protein</fullName>
    </recommendedName>
</protein>
<dbReference type="AlphaFoldDB" id="A0AAD5X816"/>
<dbReference type="Pfam" id="PF00617">
    <property type="entry name" value="RasGEF"/>
    <property type="match status" value="1"/>
</dbReference>
<dbReference type="Proteomes" id="UP001212841">
    <property type="component" value="Unassembled WGS sequence"/>
</dbReference>
<feature type="compositionally biased region" description="Low complexity" evidence="3">
    <location>
        <begin position="740"/>
        <end position="769"/>
    </location>
</feature>
<reference evidence="5" key="1">
    <citation type="submission" date="2020-05" db="EMBL/GenBank/DDBJ databases">
        <title>Phylogenomic resolution of chytrid fungi.</title>
        <authorList>
            <person name="Stajich J.E."/>
            <person name="Amses K."/>
            <person name="Simmons R."/>
            <person name="Seto K."/>
            <person name="Myers J."/>
            <person name="Bonds A."/>
            <person name="Quandt C.A."/>
            <person name="Barry K."/>
            <person name="Liu P."/>
            <person name="Grigoriev I."/>
            <person name="Longcore J.E."/>
            <person name="James T.Y."/>
        </authorList>
    </citation>
    <scope>NUCLEOTIDE SEQUENCE</scope>
    <source>
        <strain evidence="5">JEL0318</strain>
    </source>
</reference>
<organism evidence="5 6">
    <name type="scientific">Rhizophlyctis rosea</name>
    <dbReference type="NCBI Taxonomy" id="64517"/>
    <lineage>
        <taxon>Eukaryota</taxon>
        <taxon>Fungi</taxon>
        <taxon>Fungi incertae sedis</taxon>
        <taxon>Chytridiomycota</taxon>
        <taxon>Chytridiomycota incertae sedis</taxon>
        <taxon>Chytridiomycetes</taxon>
        <taxon>Rhizophlyctidales</taxon>
        <taxon>Rhizophlyctidaceae</taxon>
        <taxon>Rhizophlyctis</taxon>
    </lineage>
</organism>
<feature type="region of interest" description="Disordered" evidence="3">
    <location>
        <begin position="445"/>
        <end position="481"/>
    </location>
</feature>
<evidence type="ECO:0000256" key="1">
    <source>
        <dbReference type="ARBA" id="ARBA00022658"/>
    </source>
</evidence>
<evidence type="ECO:0000313" key="6">
    <source>
        <dbReference type="Proteomes" id="UP001212841"/>
    </source>
</evidence>
<dbReference type="GO" id="GO:0005886">
    <property type="term" value="C:plasma membrane"/>
    <property type="evidence" value="ECO:0007669"/>
    <property type="project" value="TreeGrafter"/>
</dbReference>
<feature type="compositionally biased region" description="Polar residues" evidence="3">
    <location>
        <begin position="449"/>
        <end position="460"/>
    </location>
</feature>
<feature type="compositionally biased region" description="Polar residues" evidence="3">
    <location>
        <begin position="845"/>
        <end position="860"/>
    </location>
</feature>
<feature type="compositionally biased region" description="Polar residues" evidence="3">
    <location>
        <begin position="653"/>
        <end position="664"/>
    </location>
</feature>
<feature type="compositionally biased region" description="Polar residues" evidence="3">
    <location>
        <begin position="558"/>
        <end position="572"/>
    </location>
</feature>
<dbReference type="Gene3D" id="1.10.840.10">
    <property type="entry name" value="Ras guanine-nucleotide exchange factors catalytic domain"/>
    <property type="match status" value="1"/>
</dbReference>
<dbReference type="SUPFAM" id="SSF48366">
    <property type="entry name" value="Ras GEF"/>
    <property type="match status" value="1"/>
</dbReference>
<dbReference type="InterPro" id="IPR023578">
    <property type="entry name" value="Ras_GEF_dom_sf"/>
</dbReference>
<feature type="region of interest" description="Disordered" evidence="3">
    <location>
        <begin position="1"/>
        <end position="56"/>
    </location>
</feature>